<dbReference type="EMBL" id="CAEZUP010000025">
    <property type="protein sequence ID" value="CAB4606083.1"/>
    <property type="molecule type" value="Genomic_DNA"/>
</dbReference>
<dbReference type="InterPro" id="IPR021401">
    <property type="entry name" value="DUF3040"/>
</dbReference>
<feature type="region of interest" description="Disordered" evidence="1">
    <location>
        <begin position="97"/>
        <end position="126"/>
    </location>
</feature>
<keyword evidence="2" id="KW-0472">Membrane</keyword>
<reference evidence="3" key="1">
    <citation type="submission" date="2020-05" db="EMBL/GenBank/DDBJ databases">
        <authorList>
            <person name="Chiriac C."/>
            <person name="Salcher M."/>
            <person name="Ghai R."/>
            <person name="Kavagutti S V."/>
        </authorList>
    </citation>
    <scope>NUCLEOTIDE SEQUENCE</scope>
</reference>
<feature type="transmembrane region" description="Helical" evidence="2">
    <location>
        <begin position="47"/>
        <end position="80"/>
    </location>
</feature>
<proteinExistence type="predicted"/>
<keyword evidence="2" id="KW-1133">Transmembrane helix</keyword>
<organism evidence="3">
    <name type="scientific">freshwater metagenome</name>
    <dbReference type="NCBI Taxonomy" id="449393"/>
    <lineage>
        <taxon>unclassified sequences</taxon>
        <taxon>metagenomes</taxon>
        <taxon>ecological metagenomes</taxon>
    </lineage>
</organism>
<dbReference type="AlphaFoldDB" id="A0A6J6H181"/>
<keyword evidence="2" id="KW-0812">Transmembrane</keyword>
<protein>
    <submittedName>
        <fullName evidence="3">Unannotated protein</fullName>
    </submittedName>
</protein>
<evidence type="ECO:0000313" key="3">
    <source>
        <dbReference type="EMBL" id="CAB4606083.1"/>
    </source>
</evidence>
<evidence type="ECO:0000256" key="1">
    <source>
        <dbReference type="SAM" id="MobiDB-lite"/>
    </source>
</evidence>
<evidence type="ECO:0000256" key="2">
    <source>
        <dbReference type="SAM" id="Phobius"/>
    </source>
</evidence>
<feature type="compositionally biased region" description="Basic and acidic residues" evidence="1">
    <location>
        <begin position="115"/>
        <end position="126"/>
    </location>
</feature>
<gene>
    <name evidence="3" type="ORF">UFOPK1835_00786</name>
</gene>
<accession>A0A6J6H181</accession>
<sequence>MPLSEDEQRILSEIEQQLYQTDPALARDIADTTVYTDATRNLKWSVLGFIVGLVVLIFTLGISFLLAFGGFLIMLVSALAAERNGRHLGKVGVQQMTQSQKTAGLRDALGSTGSRLKDRMRRPEDD</sequence>
<dbReference type="Pfam" id="PF11239">
    <property type="entry name" value="DUF3040"/>
    <property type="match status" value="1"/>
</dbReference>
<name>A0A6J6H181_9ZZZZ</name>